<comment type="caution">
    <text evidence="2">The sequence shown here is derived from an EMBL/GenBank/DDBJ whole genome shotgun (WGS) entry which is preliminary data.</text>
</comment>
<dbReference type="AlphaFoldDB" id="A0A380XCK2"/>
<protein>
    <submittedName>
        <fullName evidence="2">Uncharacterized protein</fullName>
    </submittedName>
</protein>
<dbReference type="Proteomes" id="UP000465778">
    <property type="component" value="Unassembled WGS sequence"/>
</dbReference>
<proteinExistence type="predicted"/>
<evidence type="ECO:0000256" key="1">
    <source>
        <dbReference type="SAM" id="Phobius"/>
    </source>
</evidence>
<dbReference type="OrthoDB" id="1679483at2"/>
<evidence type="ECO:0000313" key="3">
    <source>
        <dbReference type="Proteomes" id="UP000465778"/>
    </source>
</evidence>
<dbReference type="RefSeq" id="WP_061794423.1">
    <property type="nucleotide sequence ID" value="NZ_JABVDD010000071.1"/>
</dbReference>
<dbReference type="EMBL" id="VDEM01000069">
    <property type="protein sequence ID" value="KAF0822093.1"/>
    <property type="molecule type" value="Genomic_DNA"/>
</dbReference>
<reference evidence="2 3" key="1">
    <citation type="journal article" date="2020" name="G3 (Bethesda)">
        <title>Whole Genome Sequencing and Comparative Genomics of Two Nematicidal Bacillus Strains Reveals a Wide Range of Possible Virulence Factors.</title>
        <authorList>
            <person name="Susic N."/>
            <person name="Janezic S."/>
            <person name="Rupnik M."/>
            <person name="Geric Stare B."/>
        </authorList>
    </citation>
    <scope>NUCLEOTIDE SEQUENCE [LARGE SCALE GENOMIC DNA]</scope>
    <source>
        <strain evidence="2 3">I-1582</strain>
    </source>
</reference>
<evidence type="ECO:0000313" key="2">
    <source>
        <dbReference type="EMBL" id="KAF0822093.1"/>
    </source>
</evidence>
<name>A0A380XCK2_CYTFI</name>
<organism evidence="2 3">
    <name type="scientific">Cytobacillus firmus</name>
    <name type="common">Bacillus firmus</name>
    <dbReference type="NCBI Taxonomy" id="1399"/>
    <lineage>
        <taxon>Bacteria</taxon>
        <taxon>Bacillati</taxon>
        <taxon>Bacillota</taxon>
        <taxon>Bacilli</taxon>
        <taxon>Bacillales</taxon>
        <taxon>Bacillaceae</taxon>
        <taxon>Cytobacillus</taxon>
    </lineage>
</organism>
<gene>
    <name evidence="2" type="ORF">KIS1582_4114</name>
</gene>
<keyword evidence="1" id="KW-0812">Transmembrane</keyword>
<keyword evidence="1" id="KW-1133">Transmembrane helix</keyword>
<keyword evidence="1" id="KW-0472">Membrane</keyword>
<feature type="transmembrane region" description="Helical" evidence="1">
    <location>
        <begin position="34"/>
        <end position="57"/>
    </location>
</feature>
<accession>A0A380XCK2</accession>
<sequence>MIRPSDQIIKLINEQYKTIDDAHSSLSEIWIKDILFSFGWMTTFLLTVVPWIIWFIFRNKESSARLMIGGLWAMIL</sequence>
<dbReference type="GeneID" id="67522547"/>